<sequence length="66" mass="7783">MQLQPNYIVDNNNHKIAVQLDIQTYEKITDVLEDYALFKFMDENKDDERLSLKDAKALYTSLKKDS</sequence>
<evidence type="ECO:0000313" key="1">
    <source>
        <dbReference type="EMBL" id="SFV62191.1"/>
    </source>
</evidence>
<dbReference type="InterPro" id="IPR049537">
    <property type="entry name" value="RelB-like"/>
</dbReference>
<name>A0A1W1C922_9ZZZZ</name>
<reference evidence="1" key="1">
    <citation type="submission" date="2016-10" db="EMBL/GenBank/DDBJ databases">
        <authorList>
            <person name="de Groot N.N."/>
        </authorList>
    </citation>
    <scope>NUCLEOTIDE SEQUENCE</scope>
</reference>
<proteinExistence type="predicted"/>
<organism evidence="1">
    <name type="scientific">hydrothermal vent metagenome</name>
    <dbReference type="NCBI Taxonomy" id="652676"/>
    <lineage>
        <taxon>unclassified sequences</taxon>
        <taxon>metagenomes</taxon>
        <taxon>ecological metagenomes</taxon>
    </lineage>
</organism>
<accession>A0A1W1C922</accession>
<dbReference type="Pfam" id="PF18506">
    <property type="entry name" value="RelB-like"/>
    <property type="match status" value="1"/>
</dbReference>
<protein>
    <submittedName>
        <fullName evidence="1">Uncharacterized protein</fullName>
    </submittedName>
</protein>
<dbReference type="Gene3D" id="6.10.250.2100">
    <property type="match status" value="1"/>
</dbReference>
<dbReference type="EMBL" id="FPHH01000064">
    <property type="protein sequence ID" value="SFV62191.1"/>
    <property type="molecule type" value="Genomic_DNA"/>
</dbReference>
<gene>
    <name evidence="1" type="ORF">MNB_SM-5-863</name>
</gene>
<dbReference type="AlphaFoldDB" id="A0A1W1C922"/>